<sequence length="203" mass="24101">MVDSSWHRIEIVTAFWARITDRSRNFSDVMRYLRVNEANVLGKRLGYYSILDVNRPSMHYQLRMYLKSEYTVAKKLFHMAIQKVLQTTSTHTYMKNLHVDGKPKHVLEGPNMWQVLTGNAPDGTDPQTTLEFDFDYPDTKAQTYASNLIKRRWQTHQRSKEYNLLRDQLWRRRGGLAAYQSKFPEPSEKQKHEVLSCEDRLWT</sequence>
<name>A0A061QN79_9CHLO</name>
<evidence type="ECO:0000313" key="1">
    <source>
        <dbReference type="EMBL" id="JAC59841.1"/>
    </source>
</evidence>
<dbReference type="EMBL" id="GBEZ01027477">
    <property type="protein sequence ID" value="JAC59841.1"/>
    <property type="molecule type" value="Transcribed_RNA"/>
</dbReference>
<organism evidence="1">
    <name type="scientific">Tetraselmis sp. GSL018</name>
    <dbReference type="NCBI Taxonomy" id="582737"/>
    <lineage>
        <taxon>Eukaryota</taxon>
        <taxon>Viridiplantae</taxon>
        <taxon>Chlorophyta</taxon>
        <taxon>core chlorophytes</taxon>
        <taxon>Chlorodendrophyceae</taxon>
        <taxon>Chlorodendrales</taxon>
        <taxon>Chlorodendraceae</taxon>
        <taxon>Tetraselmis</taxon>
    </lineage>
</organism>
<dbReference type="AlphaFoldDB" id="A0A061QN79"/>
<reference evidence="1" key="1">
    <citation type="submission" date="2014-05" db="EMBL/GenBank/DDBJ databases">
        <title>The transcriptome of the halophilic microalga Tetraselmis sp. GSL018 isolated from the Great Salt Lake, Utah.</title>
        <authorList>
            <person name="Jinkerson R.E."/>
            <person name="D'Adamo S."/>
            <person name="Posewitz M.C."/>
        </authorList>
    </citation>
    <scope>NUCLEOTIDE SEQUENCE</scope>
    <source>
        <strain evidence="1">GSL018</strain>
    </source>
</reference>
<accession>A0A061QN79</accession>
<proteinExistence type="predicted"/>
<gene>
    <name evidence="1" type="ORF">TSPGSL018_30490</name>
</gene>
<protein>
    <submittedName>
        <fullName evidence="1">Uncharacterized protein</fullName>
    </submittedName>
</protein>